<dbReference type="InterPro" id="IPR050650">
    <property type="entry name" value="Type-II_Cytokine-TF_Rcpt"/>
</dbReference>
<evidence type="ECO:0000313" key="2">
    <source>
        <dbReference type="EMBL" id="PIO38812.1"/>
    </source>
</evidence>
<dbReference type="AlphaFoldDB" id="A0A2G9SFF0"/>
<dbReference type="InterPro" id="IPR036116">
    <property type="entry name" value="FN3_sf"/>
</dbReference>
<keyword evidence="3" id="KW-1185">Reference proteome</keyword>
<dbReference type="PANTHER" id="PTHR20859">
    <property type="entry name" value="INTERFERON/INTERLEUKIN RECEPTOR"/>
    <property type="match status" value="1"/>
</dbReference>
<dbReference type="EMBL" id="KV924766">
    <property type="protein sequence ID" value="PIO38812.1"/>
    <property type="molecule type" value="Genomic_DNA"/>
</dbReference>
<sequence>MNTTLTWMPPENAEGVFYTVSYLVYGSDIWHSKLECTNITWTWCNLAHETNKNSTTYGNVTASYLNCSISEISEGFEPYHQTILTPPKINLFSTATSIVINLTHPIVDYFHIKFKYHIYLNGIHIKETECHHMPSRVITCRAVSSHAVQSHHMPCRVITCCTESLHVVQCHHMPCRVITCRTVPSHAVQSHHMPCRVITCRTTPYYIKEHLDSHTKYCITAKLSVFGRESSMSGTTCITTERGKKHIKPLWLPIVIQLKG</sequence>
<protein>
    <recommendedName>
        <fullName evidence="1">Fibronectin type-III domain-containing protein</fullName>
    </recommendedName>
</protein>
<dbReference type="SUPFAM" id="SSF49265">
    <property type="entry name" value="Fibronectin type III"/>
    <property type="match status" value="1"/>
</dbReference>
<name>A0A2G9SFF0_AQUCT</name>
<dbReference type="OrthoDB" id="10007376at2759"/>
<dbReference type="InterPro" id="IPR013783">
    <property type="entry name" value="Ig-like_fold"/>
</dbReference>
<gene>
    <name evidence="2" type="ORF">AB205_0051240</name>
</gene>
<dbReference type="Pfam" id="PF01108">
    <property type="entry name" value="Tissue_fac"/>
    <property type="match status" value="1"/>
</dbReference>
<dbReference type="Proteomes" id="UP000228934">
    <property type="component" value="Unassembled WGS sequence"/>
</dbReference>
<accession>A0A2G9SFF0</accession>
<dbReference type="InterPro" id="IPR003961">
    <property type="entry name" value="FN3_dom"/>
</dbReference>
<proteinExistence type="predicted"/>
<dbReference type="GO" id="GO:0005886">
    <property type="term" value="C:plasma membrane"/>
    <property type="evidence" value="ECO:0007669"/>
    <property type="project" value="TreeGrafter"/>
</dbReference>
<reference evidence="3" key="1">
    <citation type="journal article" date="2017" name="Nat. Commun.">
        <title>The North American bullfrog draft genome provides insight into hormonal regulation of long noncoding RNA.</title>
        <authorList>
            <person name="Hammond S.A."/>
            <person name="Warren R.L."/>
            <person name="Vandervalk B.P."/>
            <person name="Kucuk E."/>
            <person name="Khan H."/>
            <person name="Gibb E.A."/>
            <person name="Pandoh P."/>
            <person name="Kirk H."/>
            <person name="Zhao Y."/>
            <person name="Jones M."/>
            <person name="Mungall A.J."/>
            <person name="Coope R."/>
            <person name="Pleasance S."/>
            <person name="Moore R.A."/>
            <person name="Holt R.A."/>
            <person name="Round J.M."/>
            <person name="Ohora S."/>
            <person name="Walle B.V."/>
            <person name="Veldhoen N."/>
            <person name="Helbing C.C."/>
            <person name="Birol I."/>
        </authorList>
    </citation>
    <scope>NUCLEOTIDE SEQUENCE [LARGE SCALE GENOMIC DNA]</scope>
</reference>
<evidence type="ECO:0000259" key="1">
    <source>
        <dbReference type="Pfam" id="PF01108"/>
    </source>
</evidence>
<dbReference type="GO" id="GO:0004896">
    <property type="term" value="F:cytokine receptor activity"/>
    <property type="evidence" value="ECO:0007669"/>
    <property type="project" value="TreeGrafter"/>
</dbReference>
<dbReference type="Gene3D" id="2.60.40.10">
    <property type="entry name" value="Immunoglobulins"/>
    <property type="match status" value="2"/>
</dbReference>
<organism evidence="2 3">
    <name type="scientific">Aquarana catesbeiana</name>
    <name type="common">American bullfrog</name>
    <name type="synonym">Rana catesbeiana</name>
    <dbReference type="NCBI Taxonomy" id="8400"/>
    <lineage>
        <taxon>Eukaryota</taxon>
        <taxon>Metazoa</taxon>
        <taxon>Chordata</taxon>
        <taxon>Craniata</taxon>
        <taxon>Vertebrata</taxon>
        <taxon>Euteleostomi</taxon>
        <taxon>Amphibia</taxon>
        <taxon>Batrachia</taxon>
        <taxon>Anura</taxon>
        <taxon>Neobatrachia</taxon>
        <taxon>Ranoidea</taxon>
        <taxon>Ranidae</taxon>
        <taxon>Aquarana</taxon>
    </lineage>
</organism>
<feature type="domain" description="Fibronectin type-III" evidence="1">
    <location>
        <begin position="1"/>
        <end position="62"/>
    </location>
</feature>
<evidence type="ECO:0000313" key="3">
    <source>
        <dbReference type="Proteomes" id="UP000228934"/>
    </source>
</evidence>
<dbReference type="PANTHER" id="PTHR20859:SF86">
    <property type="entry name" value="INTERLEUKIN-20 RECEPTOR SUBUNIT ALPHA"/>
    <property type="match status" value="1"/>
</dbReference>